<sequence>MTEALRELSGAWNFRDVADGVSALRPGRLFRSGELSRLDDQGREMLRELGITDVADLRAAREVARRGPGLVPDGVEIHLLPFPDLGDQVPTEDSEDAAPHETAFRRLFEGDPNQSDEEVNQAAIRHMTDEYRQFPTRNGAQRAVRHAFSLLAAGRPVLTHCFAGKDRTGFVIATVLETIGIDEDTIVADYLRSNAAVPQLRDHIYDMIQQRSDVELTPEVVTFTKARLADGVLGVRPEYLDAARQTINSEFGSLDAYLRDAGVTPSDMDRLRSELLA</sequence>
<dbReference type="PANTHER" id="PTHR31126:SF1">
    <property type="entry name" value="TYROSINE SPECIFIC PROTEIN PHOSPHATASES DOMAIN-CONTAINING PROTEIN"/>
    <property type="match status" value="1"/>
</dbReference>
<dbReference type="Proteomes" id="UP000199251">
    <property type="component" value="Unassembled WGS sequence"/>
</dbReference>
<dbReference type="OrthoDB" id="1188001at2"/>
<dbReference type="STRING" id="141349.BN1232_00501"/>
<dbReference type="Pfam" id="PF13350">
    <property type="entry name" value="Y_phosphatase3"/>
    <property type="match status" value="1"/>
</dbReference>
<dbReference type="EMBL" id="CTEE01000001">
    <property type="protein sequence ID" value="CQD03746.1"/>
    <property type="molecule type" value="Genomic_DNA"/>
</dbReference>
<dbReference type="InterPro" id="IPR026893">
    <property type="entry name" value="Tyr/Ser_Pase_IphP-type"/>
</dbReference>
<evidence type="ECO:0000313" key="3">
    <source>
        <dbReference type="EMBL" id="CQD03746.1"/>
    </source>
</evidence>
<accession>A0A0E4CL94</accession>
<dbReference type="PANTHER" id="PTHR31126">
    <property type="entry name" value="TYROSINE-PROTEIN PHOSPHATASE"/>
    <property type="match status" value="1"/>
</dbReference>
<dbReference type="InterPro" id="IPR000387">
    <property type="entry name" value="Tyr_Pase_dom"/>
</dbReference>
<evidence type="ECO:0000256" key="1">
    <source>
        <dbReference type="ARBA" id="ARBA00009580"/>
    </source>
</evidence>
<feature type="domain" description="Tyrosine specific protein phosphatases" evidence="2">
    <location>
        <begin position="138"/>
        <end position="215"/>
    </location>
</feature>
<evidence type="ECO:0000313" key="4">
    <source>
        <dbReference type="Proteomes" id="UP000199251"/>
    </source>
</evidence>
<evidence type="ECO:0000259" key="2">
    <source>
        <dbReference type="PROSITE" id="PS50056"/>
    </source>
</evidence>
<reference evidence="3 4" key="1">
    <citation type="submission" date="2015-03" db="EMBL/GenBank/DDBJ databases">
        <authorList>
            <person name="Urmite Genomes"/>
        </authorList>
    </citation>
    <scope>NUCLEOTIDE SEQUENCE [LARGE SCALE GENOMIC DNA]</scope>
    <source>
        <strain evidence="3 4">CSUR P1491</strain>
    </source>
</reference>
<gene>
    <name evidence="3" type="ORF">BN1232_00501</name>
</gene>
<dbReference type="Gene3D" id="3.90.190.10">
    <property type="entry name" value="Protein tyrosine phosphatase superfamily"/>
    <property type="match status" value="1"/>
</dbReference>
<dbReference type="GO" id="GO:0004721">
    <property type="term" value="F:phosphoprotein phosphatase activity"/>
    <property type="evidence" value="ECO:0007669"/>
    <property type="project" value="InterPro"/>
</dbReference>
<dbReference type="PROSITE" id="PS50056">
    <property type="entry name" value="TYR_PHOSPHATASE_2"/>
    <property type="match status" value="1"/>
</dbReference>
<organism evidence="3 4">
    <name type="scientific">Mycobacterium lentiflavum</name>
    <dbReference type="NCBI Taxonomy" id="141349"/>
    <lineage>
        <taxon>Bacteria</taxon>
        <taxon>Bacillati</taxon>
        <taxon>Actinomycetota</taxon>
        <taxon>Actinomycetes</taxon>
        <taxon>Mycobacteriales</taxon>
        <taxon>Mycobacteriaceae</taxon>
        <taxon>Mycobacterium</taxon>
        <taxon>Mycobacterium simiae complex</taxon>
    </lineage>
</organism>
<name>A0A0E4CL94_MYCLN</name>
<comment type="similarity">
    <text evidence="1">Belongs to the protein-tyrosine phosphatase family.</text>
</comment>
<dbReference type="SUPFAM" id="SSF52799">
    <property type="entry name" value="(Phosphotyrosine protein) phosphatases II"/>
    <property type="match status" value="1"/>
</dbReference>
<protein>
    <submittedName>
        <fullName evidence="3">Phosphotyrosine protein phosphatase ptpb</fullName>
    </submittedName>
</protein>
<dbReference type="RefSeq" id="WP_090598451.1">
    <property type="nucleotide sequence ID" value="NZ_CTEE01000001.1"/>
</dbReference>
<proteinExistence type="inferred from homology"/>
<dbReference type="AlphaFoldDB" id="A0A0E4CL94"/>
<dbReference type="InterPro" id="IPR029021">
    <property type="entry name" value="Prot-tyrosine_phosphatase-like"/>
</dbReference>